<gene>
    <name evidence="1" type="ORF">KI387_042886</name>
</gene>
<feature type="non-terminal residue" evidence="1">
    <location>
        <position position="1"/>
    </location>
</feature>
<protein>
    <submittedName>
        <fullName evidence="1">Uncharacterized protein</fullName>
    </submittedName>
</protein>
<name>A0AA38C6R6_TAXCH</name>
<dbReference type="EMBL" id="JAHRHJ020003336">
    <property type="protein sequence ID" value="KAH9291929.1"/>
    <property type="molecule type" value="Genomic_DNA"/>
</dbReference>
<dbReference type="Proteomes" id="UP000824469">
    <property type="component" value="Unassembled WGS sequence"/>
</dbReference>
<reference evidence="1 2" key="1">
    <citation type="journal article" date="2021" name="Nat. Plants">
        <title>The Taxus genome provides insights into paclitaxel biosynthesis.</title>
        <authorList>
            <person name="Xiong X."/>
            <person name="Gou J."/>
            <person name="Liao Q."/>
            <person name="Li Y."/>
            <person name="Zhou Q."/>
            <person name="Bi G."/>
            <person name="Li C."/>
            <person name="Du R."/>
            <person name="Wang X."/>
            <person name="Sun T."/>
            <person name="Guo L."/>
            <person name="Liang H."/>
            <person name="Lu P."/>
            <person name="Wu Y."/>
            <person name="Zhang Z."/>
            <person name="Ro D.K."/>
            <person name="Shang Y."/>
            <person name="Huang S."/>
            <person name="Yan J."/>
        </authorList>
    </citation>
    <scope>NUCLEOTIDE SEQUENCE [LARGE SCALE GENOMIC DNA]</scope>
    <source>
        <strain evidence="1">Ta-2019</strain>
    </source>
</reference>
<evidence type="ECO:0000313" key="1">
    <source>
        <dbReference type="EMBL" id="KAH9291929.1"/>
    </source>
</evidence>
<dbReference type="AlphaFoldDB" id="A0AA38C6R6"/>
<comment type="caution">
    <text evidence="1">The sequence shown here is derived from an EMBL/GenBank/DDBJ whole genome shotgun (WGS) entry which is preliminary data.</text>
</comment>
<feature type="non-terminal residue" evidence="1">
    <location>
        <position position="98"/>
    </location>
</feature>
<organism evidence="1 2">
    <name type="scientific">Taxus chinensis</name>
    <name type="common">Chinese yew</name>
    <name type="synonym">Taxus wallichiana var. chinensis</name>
    <dbReference type="NCBI Taxonomy" id="29808"/>
    <lineage>
        <taxon>Eukaryota</taxon>
        <taxon>Viridiplantae</taxon>
        <taxon>Streptophyta</taxon>
        <taxon>Embryophyta</taxon>
        <taxon>Tracheophyta</taxon>
        <taxon>Spermatophyta</taxon>
        <taxon>Pinopsida</taxon>
        <taxon>Pinidae</taxon>
        <taxon>Conifers II</taxon>
        <taxon>Cupressales</taxon>
        <taxon>Taxaceae</taxon>
        <taxon>Taxus</taxon>
    </lineage>
</organism>
<sequence length="98" mass="11214">FATMPALFPDYKKSIRFKVVLESARSDPCIRGGCIKYLKALIKQLKAGKDKDFSKMKIEFQVDNTENYLISVAAEEETHVKMGMWVRKLVCLMPIQIA</sequence>
<proteinExistence type="predicted"/>
<evidence type="ECO:0000313" key="2">
    <source>
        <dbReference type="Proteomes" id="UP000824469"/>
    </source>
</evidence>
<keyword evidence="2" id="KW-1185">Reference proteome</keyword>
<accession>A0AA38C6R6</accession>